<keyword evidence="2" id="KW-0436">Ligase</keyword>
<name>A0A7J6LVZ5_PEROL</name>
<evidence type="ECO:0000313" key="11">
    <source>
        <dbReference type="EMBL" id="KAF4663130.1"/>
    </source>
</evidence>
<dbReference type="GO" id="GO:0006281">
    <property type="term" value="P:DNA repair"/>
    <property type="evidence" value="ECO:0007669"/>
    <property type="project" value="TreeGrafter"/>
</dbReference>
<evidence type="ECO:0000313" key="12">
    <source>
        <dbReference type="Proteomes" id="UP000570595"/>
    </source>
</evidence>
<feature type="binding site" evidence="10">
    <location>
        <position position="88"/>
    </location>
    <ligand>
        <name>Mn(2+)</name>
        <dbReference type="ChEBI" id="CHEBI:29035"/>
        <label>1</label>
    </ligand>
</feature>
<dbReference type="InterPro" id="IPR001233">
    <property type="entry name" value="RtcB"/>
</dbReference>
<evidence type="ECO:0000256" key="6">
    <source>
        <dbReference type="ARBA" id="ARBA00023211"/>
    </source>
</evidence>
<dbReference type="GO" id="GO:0042245">
    <property type="term" value="P:RNA repair"/>
    <property type="evidence" value="ECO:0007669"/>
    <property type="project" value="TreeGrafter"/>
</dbReference>
<dbReference type="EMBL" id="JABAHT010000150">
    <property type="protein sequence ID" value="KAF4663130.1"/>
    <property type="molecule type" value="Genomic_DNA"/>
</dbReference>
<evidence type="ECO:0000256" key="5">
    <source>
        <dbReference type="ARBA" id="ARBA00023134"/>
    </source>
</evidence>
<feature type="binding site" evidence="9">
    <location>
        <position position="320"/>
    </location>
    <ligand>
        <name>GMP</name>
        <dbReference type="ChEBI" id="CHEBI:58115"/>
    </ligand>
</feature>
<dbReference type="GO" id="GO:0003909">
    <property type="term" value="F:DNA ligase activity"/>
    <property type="evidence" value="ECO:0007669"/>
    <property type="project" value="TreeGrafter"/>
</dbReference>
<keyword evidence="3 10" id="KW-0479">Metal-binding</keyword>
<proteinExistence type="predicted"/>
<dbReference type="GO" id="GO:0170057">
    <property type="term" value="F:RNA ligase (GTP) activity"/>
    <property type="evidence" value="ECO:0007669"/>
    <property type="project" value="UniProtKB-EC"/>
</dbReference>
<evidence type="ECO:0000256" key="1">
    <source>
        <dbReference type="ARBA" id="ARBA00012726"/>
    </source>
</evidence>
<dbReference type="GO" id="GO:0030145">
    <property type="term" value="F:manganese ion binding"/>
    <property type="evidence" value="ECO:0007669"/>
    <property type="project" value="TreeGrafter"/>
</dbReference>
<evidence type="ECO:0000256" key="9">
    <source>
        <dbReference type="PIRSR" id="PIRSR601233-2"/>
    </source>
</evidence>
<comment type="cofactor">
    <cofactor evidence="10">
        <name>Mn(2+)</name>
        <dbReference type="ChEBI" id="CHEBI:29035"/>
    </cofactor>
    <text evidence="10">Binds 2 manganese ions per subunit.</text>
</comment>
<feature type="active site" description="GMP-histidine intermediate" evidence="8">
    <location>
        <position position="337"/>
    </location>
</feature>
<sequence>MLVCSRAILASASPKFPRVIRPSGGTPVHLYTDDVDEQTMQQLINLSRSRMVVGYVAAMPDVHLGKGATIGSVFASRDFVCPNAVGVDIGCGMCAVKVPGLTRLGLSETFLVKLHGQLVQRIPTGFNSHEKASPEMRGAMKRLMEEHNPTAHTRRVIGERHVRQIGTLGGGNHFIELLYDEEESIWLMLHSGSRNIGNVTAQYYDGLAARQTGTSKENLAHLAIASEAGQNYLRDMHFCQAYAMENRKFMMNSFVGAVRDLTGKVPDWSTLGPRIRENTTGQIVDNEKRSDLGMASVRLCSSMARKGQLGIIPGSMGTGSFITRGKGESMAWSSCSHGAGRKLSRNAAKRVVGVDELNEMMEGIIWDSNAAKLVRDEAPVAYKDLKEVMVNQEDLVEVVHKLKPLMNMKGY</sequence>
<keyword evidence="6 10" id="KW-0464">Manganese</keyword>
<feature type="binding site" evidence="9">
    <location>
        <position position="409"/>
    </location>
    <ligand>
        <name>GMP</name>
        <dbReference type="ChEBI" id="CHEBI:58115"/>
    </ligand>
</feature>
<evidence type="ECO:0000256" key="7">
    <source>
        <dbReference type="ARBA" id="ARBA00047746"/>
    </source>
</evidence>
<protein>
    <recommendedName>
        <fullName evidence="1">3'-phosphate/5'-hydroxy nucleic acid ligase</fullName>
        <ecNumber evidence="1">6.5.1.8</ecNumber>
    </recommendedName>
</protein>
<dbReference type="OrthoDB" id="10249697at2759"/>
<evidence type="ECO:0000256" key="10">
    <source>
        <dbReference type="PIRSR" id="PIRSR601233-3"/>
    </source>
</evidence>
<feature type="binding site" evidence="9">
    <location>
        <begin position="313"/>
        <end position="316"/>
    </location>
    <ligand>
        <name>GMP</name>
        <dbReference type="ChEBI" id="CHEBI:58115"/>
    </ligand>
</feature>
<feature type="binding site" evidence="10">
    <location>
        <position position="190"/>
    </location>
    <ligand>
        <name>Mn(2+)</name>
        <dbReference type="ChEBI" id="CHEBI:29035"/>
        <label>2</label>
    </ligand>
</feature>
<dbReference type="Gene3D" id="3.90.1860.10">
    <property type="entry name" value="tRNA-splicing ligase RtcB"/>
    <property type="match status" value="1"/>
</dbReference>
<dbReference type="Proteomes" id="UP000570595">
    <property type="component" value="Unassembled WGS sequence"/>
</dbReference>
<dbReference type="PANTHER" id="PTHR43749">
    <property type="entry name" value="RNA-SPLICING LIGASE RTCB"/>
    <property type="match status" value="1"/>
</dbReference>
<comment type="catalytic activity">
    <reaction evidence="7">
        <text>a 3'-end 3'-phospho-ribonucleotide-RNA + a 5'-end dephospho-ribonucleoside-RNA + GTP = a ribonucleotidyl-ribonucleotide-RNA + GMP + diphosphate</text>
        <dbReference type="Rhea" id="RHEA:68076"/>
        <dbReference type="Rhea" id="RHEA-COMP:10463"/>
        <dbReference type="Rhea" id="RHEA-COMP:13936"/>
        <dbReference type="Rhea" id="RHEA-COMP:17355"/>
        <dbReference type="ChEBI" id="CHEBI:33019"/>
        <dbReference type="ChEBI" id="CHEBI:37565"/>
        <dbReference type="ChEBI" id="CHEBI:58115"/>
        <dbReference type="ChEBI" id="CHEBI:83062"/>
        <dbReference type="ChEBI" id="CHEBI:138284"/>
        <dbReference type="ChEBI" id="CHEBI:173118"/>
        <dbReference type="EC" id="6.5.1.8"/>
    </reaction>
</comment>
<dbReference type="EC" id="6.5.1.8" evidence="1"/>
<feature type="binding site" evidence="9">
    <location>
        <begin position="172"/>
        <end position="176"/>
    </location>
    <ligand>
        <name>GMP</name>
        <dbReference type="ChEBI" id="CHEBI:58115"/>
    </ligand>
</feature>
<dbReference type="SUPFAM" id="SSF103365">
    <property type="entry name" value="Hypothetical protein PH1602"/>
    <property type="match status" value="1"/>
</dbReference>
<feature type="binding site" evidence="10">
    <location>
        <position position="173"/>
    </location>
    <ligand>
        <name>Mn(2+)</name>
        <dbReference type="ChEBI" id="CHEBI:29035"/>
        <label>1</label>
    </ligand>
</feature>
<comment type="caution">
    <text evidence="11">The sequence shown here is derived from an EMBL/GenBank/DDBJ whole genome shotgun (WGS) entry which is preliminary data.</text>
</comment>
<dbReference type="AlphaFoldDB" id="A0A7J6LVZ5"/>
<organism evidence="11 12">
    <name type="scientific">Perkinsus olseni</name>
    <name type="common">Perkinsus atlanticus</name>
    <dbReference type="NCBI Taxonomy" id="32597"/>
    <lineage>
        <taxon>Eukaryota</taxon>
        <taxon>Sar</taxon>
        <taxon>Alveolata</taxon>
        <taxon>Perkinsozoa</taxon>
        <taxon>Perkinsea</taxon>
        <taxon>Perkinsida</taxon>
        <taxon>Perkinsidae</taxon>
        <taxon>Perkinsus</taxon>
    </lineage>
</organism>
<dbReference type="InterPro" id="IPR036025">
    <property type="entry name" value="RtcB-like_sf"/>
</dbReference>
<gene>
    <name evidence="11" type="ORF">FOZ61_001934</name>
</gene>
<evidence type="ECO:0000256" key="2">
    <source>
        <dbReference type="ARBA" id="ARBA00022598"/>
    </source>
</evidence>
<dbReference type="GO" id="GO:0005525">
    <property type="term" value="F:GTP binding"/>
    <property type="evidence" value="ECO:0007669"/>
    <property type="project" value="UniProtKB-KW"/>
</dbReference>
<accession>A0A7J6LVZ5</accession>
<keyword evidence="5 9" id="KW-0342">GTP-binding</keyword>
<evidence type="ECO:0000256" key="4">
    <source>
        <dbReference type="ARBA" id="ARBA00022741"/>
    </source>
</evidence>
<reference evidence="11 12" key="1">
    <citation type="submission" date="2020-04" db="EMBL/GenBank/DDBJ databases">
        <title>Perkinsus olseni comparative genomics.</title>
        <authorList>
            <person name="Bogema D.R."/>
        </authorList>
    </citation>
    <scope>NUCLEOTIDE SEQUENCE [LARGE SCALE GENOMIC DNA]</scope>
    <source>
        <strain evidence="11">ATCC PRA-179</strain>
    </source>
</reference>
<dbReference type="Pfam" id="PF01139">
    <property type="entry name" value="RtcB"/>
    <property type="match status" value="1"/>
</dbReference>
<evidence type="ECO:0000256" key="3">
    <source>
        <dbReference type="ARBA" id="ARBA00022723"/>
    </source>
</evidence>
<evidence type="ECO:0000256" key="8">
    <source>
        <dbReference type="PIRSR" id="PIRSR601233-1"/>
    </source>
</evidence>
<keyword evidence="4 9" id="KW-0547">Nucleotide-binding</keyword>
<dbReference type="InterPro" id="IPR052915">
    <property type="entry name" value="RtcB-like"/>
</dbReference>
<feature type="binding site" evidence="9">
    <location>
        <begin position="337"/>
        <end position="340"/>
    </location>
    <ligand>
        <name>GMP</name>
        <dbReference type="ChEBI" id="CHEBI:58115"/>
    </ligand>
</feature>
<dbReference type="PANTHER" id="PTHR43749:SF2">
    <property type="entry name" value="RNA-SPLICING LIGASE RTCB"/>
    <property type="match status" value="1"/>
</dbReference>
<dbReference type="GO" id="GO:0006396">
    <property type="term" value="P:RNA processing"/>
    <property type="evidence" value="ECO:0007669"/>
    <property type="project" value="InterPro"/>
</dbReference>